<reference evidence="7" key="1">
    <citation type="journal article" date="2021" name="Proc. Natl. Acad. Sci. U.S.A.">
        <title>Three genomes in the algal genus Volvox reveal the fate of a haploid sex-determining region after a transition to homothallism.</title>
        <authorList>
            <person name="Yamamoto K."/>
            <person name="Hamaji T."/>
            <person name="Kawai-Toyooka H."/>
            <person name="Matsuzaki R."/>
            <person name="Takahashi F."/>
            <person name="Nishimura Y."/>
            <person name="Kawachi M."/>
            <person name="Noguchi H."/>
            <person name="Minakuchi Y."/>
            <person name="Umen J.G."/>
            <person name="Toyoda A."/>
            <person name="Nozaki H."/>
        </authorList>
    </citation>
    <scope>NUCLEOTIDE SEQUENCE</scope>
    <source>
        <strain evidence="7">NIES-3780</strain>
    </source>
</reference>
<dbReference type="PANTHER" id="PTHR10217">
    <property type="entry name" value="VOLTAGE AND LIGAND GATED POTASSIUM CHANNEL"/>
    <property type="match status" value="1"/>
</dbReference>
<dbReference type="AlphaFoldDB" id="A0A8J4EZV6"/>
<gene>
    <name evidence="7" type="ORF">Vafri_9344</name>
</gene>
<evidence type="ECO:0000313" key="8">
    <source>
        <dbReference type="Proteomes" id="UP000747399"/>
    </source>
</evidence>
<dbReference type="GO" id="GO:0042391">
    <property type="term" value="P:regulation of membrane potential"/>
    <property type="evidence" value="ECO:0007669"/>
    <property type="project" value="TreeGrafter"/>
</dbReference>
<keyword evidence="3" id="KW-1133">Transmembrane helix</keyword>
<dbReference type="EMBL" id="BNCO01000016">
    <property type="protein sequence ID" value="GIL53749.1"/>
    <property type="molecule type" value="Genomic_DNA"/>
</dbReference>
<dbReference type="GO" id="GO:0005886">
    <property type="term" value="C:plasma membrane"/>
    <property type="evidence" value="ECO:0007669"/>
    <property type="project" value="TreeGrafter"/>
</dbReference>
<feature type="region of interest" description="Disordered" evidence="5">
    <location>
        <begin position="24"/>
        <end position="47"/>
    </location>
</feature>
<dbReference type="Proteomes" id="UP000747399">
    <property type="component" value="Unassembled WGS sequence"/>
</dbReference>
<feature type="compositionally biased region" description="Low complexity" evidence="5">
    <location>
        <begin position="36"/>
        <end position="47"/>
    </location>
</feature>
<evidence type="ECO:0000256" key="4">
    <source>
        <dbReference type="ARBA" id="ARBA00023136"/>
    </source>
</evidence>
<dbReference type="SUPFAM" id="SSF81324">
    <property type="entry name" value="Voltage-gated potassium channels"/>
    <property type="match status" value="1"/>
</dbReference>
<feature type="domain" description="Ion transport" evidence="6">
    <location>
        <begin position="633"/>
        <end position="718"/>
    </location>
</feature>
<organism evidence="7 8">
    <name type="scientific">Volvox africanus</name>
    <dbReference type="NCBI Taxonomy" id="51714"/>
    <lineage>
        <taxon>Eukaryota</taxon>
        <taxon>Viridiplantae</taxon>
        <taxon>Chlorophyta</taxon>
        <taxon>core chlorophytes</taxon>
        <taxon>Chlorophyceae</taxon>
        <taxon>CS clade</taxon>
        <taxon>Chlamydomonadales</taxon>
        <taxon>Volvocaceae</taxon>
        <taxon>Volvox</taxon>
    </lineage>
</organism>
<name>A0A8J4EZV6_9CHLO</name>
<dbReference type="Pfam" id="PF00520">
    <property type="entry name" value="Ion_trans"/>
    <property type="match status" value="1"/>
</dbReference>
<proteinExistence type="predicted"/>
<evidence type="ECO:0000256" key="3">
    <source>
        <dbReference type="ARBA" id="ARBA00022989"/>
    </source>
</evidence>
<evidence type="ECO:0000256" key="1">
    <source>
        <dbReference type="ARBA" id="ARBA00004141"/>
    </source>
</evidence>
<dbReference type="PANTHER" id="PTHR10217:SF435">
    <property type="entry name" value="POTASSIUM VOLTAGE-GATED CHANNEL PROTEIN EAG"/>
    <property type="match status" value="1"/>
</dbReference>
<keyword evidence="4" id="KW-0472">Membrane</keyword>
<keyword evidence="8" id="KW-1185">Reference proteome</keyword>
<comment type="caution">
    <text evidence="7">The sequence shown here is derived from an EMBL/GenBank/DDBJ whole genome shotgun (WGS) entry which is preliminary data.</text>
</comment>
<keyword evidence="2" id="KW-0812">Transmembrane</keyword>
<accession>A0A8J4EZV6</accession>
<dbReference type="InterPro" id="IPR050818">
    <property type="entry name" value="KCNH_animal-type"/>
</dbReference>
<evidence type="ECO:0000256" key="5">
    <source>
        <dbReference type="SAM" id="MobiDB-lite"/>
    </source>
</evidence>
<comment type="subcellular location">
    <subcellularLocation>
        <location evidence="1">Membrane</location>
        <topology evidence="1">Multi-pass membrane protein</topology>
    </subcellularLocation>
</comment>
<evidence type="ECO:0000259" key="6">
    <source>
        <dbReference type="Pfam" id="PF00520"/>
    </source>
</evidence>
<evidence type="ECO:0000256" key="2">
    <source>
        <dbReference type="ARBA" id="ARBA00022692"/>
    </source>
</evidence>
<dbReference type="InterPro" id="IPR005821">
    <property type="entry name" value="Ion_trans_dom"/>
</dbReference>
<feature type="compositionally biased region" description="Polar residues" evidence="5">
    <location>
        <begin position="24"/>
        <end position="35"/>
    </location>
</feature>
<feature type="region of interest" description="Disordered" evidence="5">
    <location>
        <begin position="236"/>
        <end position="273"/>
    </location>
</feature>
<protein>
    <recommendedName>
        <fullName evidence="6">Ion transport domain-containing protein</fullName>
    </recommendedName>
</protein>
<evidence type="ECO:0000313" key="7">
    <source>
        <dbReference type="EMBL" id="GIL53749.1"/>
    </source>
</evidence>
<dbReference type="GO" id="GO:0005249">
    <property type="term" value="F:voltage-gated potassium channel activity"/>
    <property type="evidence" value="ECO:0007669"/>
    <property type="project" value="TreeGrafter"/>
</dbReference>
<sequence length="718" mass="76077">MAEAVQFLLAQYVNDTDALVSETLQQQGTDTGASRQQTGLQGNGTLQPRRSVYKRGARSTTWHLIENENAGVTGSPNHVWPTVTEDHGPIMRRASWVEAPLPVHDVTTGGFGLPRTPLRVLSIGHGLRRDPHQYLIPEQQDIRTRQQQQQQQRLEYATEDQGQMAAAAAAAAVALSPADASTRGSVQSQGLAVLRAGAWGPRLPSGHRAARRVASRLQLNAGAALGSLLAEGLQQHPQYTSDGNGPDSPRPPPESTTVAATHGRERHTGDVDVWGPDTEVDILDTASGWLDVPYTAGKALQPAAAAVTALAGSDGSGAGAVRSPCFLPQPDCATASTVHAPAPLASTSLVESGPAAAVPPSAPAAQGMECNITSAAAAVADILWSSPDIIVAPETPDATGQAGAGFGRKAALTRSYSTAKVRGADGGADIDTRASGPHYHRSTLMRPRRPLSAHAGLLLPGKRGGDDGSAADVVDIAAAADADARRLSEETDFFESAATPGARAALRRAVSKELDWWIMSSQDYAHDTAAGGDGSVGLRRRRRHWQRGGGNDADGTPEAPWSSETVAAVVRTGSTFGAASGASSGFDHMEAQGRCFNDASSWQIMRRLAKRCSEWASVSKYLPVFLPSKGRDSWDVLLLLLLLYTAAVVPLQAGFEVVDHFVLDAMDWVIFGVFWVDICVQFRSAYISETGELVRNARQIARHYCHTWLLLDLASSLP</sequence>
<feature type="non-terminal residue" evidence="7">
    <location>
        <position position="1"/>
    </location>
</feature>